<evidence type="ECO:0000313" key="2">
    <source>
        <dbReference type="Proteomes" id="UP000799438"/>
    </source>
</evidence>
<dbReference type="RefSeq" id="XP_033397093.1">
    <property type="nucleotide sequence ID" value="XM_033546598.1"/>
</dbReference>
<dbReference type="Proteomes" id="UP000799438">
    <property type="component" value="Unassembled WGS sequence"/>
</dbReference>
<organism evidence="1 2">
    <name type="scientific">Aplosporella prunicola CBS 121167</name>
    <dbReference type="NCBI Taxonomy" id="1176127"/>
    <lineage>
        <taxon>Eukaryota</taxon>
        <taxon>Fungi</taxon>
        <taxon>Dikarya</taxon>
        <taxon>Ascomycota</taxon>
        <taxon>Pezizomycotina</taxon>
        <taxon>Dothideomycetes</taxon>
        <taxon>Dothideomycetes incertae sedis</taxon>
        <taxon>Botryosphaeriales</taxon>
        <taxon>Aplosporellaceae</taxon>
        <taxon>Aplosporella</taxon>
    </lineage>
</organism>
<accession>A0A6A6BB90</accession>
<dbReference type="AlphaFoldDB" id="A0A6A6BB90"/>
<reference evidence="1" key="1">
    <citation type="journal article" date="2020" name="Stud. Mycol.">
        <title>101 Dothideomycetes genomes: a test case for predicting lifestyles and emergence of pathogens.</title>
        <authorList>
            <person name="Haridas S."/>
            <person name="Albert R."/>
            <person name="Binder M."/>
            <person name="Bloem J."/>
            <person name="Labutti K."/>
            <person name="Salamov A."/>
            <person name="Andreopoulos B."/>
            <person name="Baker S."/>
            <person name="Barry K."/>
            <person name="Bills G."/>
            <person name="Bluhm B."/>
            <person name="Cannon C."/>
            <person name="Castanera R."/>
            <person name="Culley D."/>
            <person name="Daum C."/>
            <person name="Ezra D."/>
            <person name="Gonzalez J."/>
            <person name="Henrissat B."/>
            <person name="Kuo A."/>
            <person name="Liang C."/>
            <person name="Lipzen A."/>
            <person name="Lutzoni F."/>
            <person name="Magnuson J."/>
            <person name="Mondo S."/>
            <person name="Nolan M."/>
            <person name="Ohm R."/>
            <person name="Pangilinan J."/>
            <person name="Park H.-J."/>
            <person name="Ramirez L."/>
            <person name="Alfaro M."/>
            <person name="Sun H."/>
            <person name="Tritt A."/>
            <person name="Yoshinaga Y."/>
            <person name="Zwiers L.-H."/>
            <person name="Turgeon B."/>
            <person name="Goodwin S."/>
            <person name="Spatafora J."/>
            <person name="Crous P."/>
            <person name="Grigoriev I."/>
        </authorList>
    </citation>
    <scope>NUCLEOTIDE SEQUENCE</scope>
    <source>
        <strain evidence="1">CBS 121167</strain>
    </source>
</reference>
<keyword evidence="2" id="KW-1185">Reference proteome</keyword>
<proteinExistence type="predicted"/>
<dbReference type="EMBL" id="ML995487">
    <property type="protein sequence ID" value="KAF2141380.1"/>
    <property type="molecule type" value="Genomic_DNA"/>
</dbReference>
<evidence type="ECO:0000313" key="1">
    <source>
        <dbReference type="EMBL" id="KAF2141380.1"/>
    </source>
</evidence>
<name>A0A6A6BB90_9PEZI</name>
<protein>
    <submittedName>
        <fullName evidence="1">Uncharacterized protein</fullName>
    </submittedName>
</protein>
<dbReference type="GeneID" id="54304104"/>
<gene>
    <name evidence="1" type="ORF">K452DRAFT_38640</name>
</gene>
<sequence length="141" mass="15016">MTLHVRTLTIVRAGGASRQGPSAVDLFCSILFSSILFRFVSSFLLSWLAAYCAYLPTNQQALPCPAPDRTGRKARPPARPIARGNNPLLCYAMLCHAMPLLGGPNQPTNRLTDGLTDLPTRSTTAVCSLGIADGVAVRDCG</sequence>